<keyword evidence="5 9" id="KW-1133">Transmembrane helix</keyword>
<evidence type="ECO:0000256" key="5">
    <source>
        <dbReference type="ARBA" id="ARBA00022989"/>
    </source>
</evidence>
<evidence type="ECO:0000256" key="4">
    <source>
        <dbReference type="ARBA" id="ARBA00022729"/>
    </source>
</evidence>
<dbReference type="Gene3D" id="3.40.190.10">
    <property type="entry name" value="Periplasmic binding protein-like II"/>
    <property type="match status" value="1"/>
</dbReference>
<feature type="transmembrane region" description="Helical" evidence="9">
    <location>
        <begin position="440"/>
        <end position="463"/>
    </location>
</feature>
<dbReference type="SUPFAM" id="SSF53850">
    <property type="entry name" value="Periplasmic binding protein-like II"/>
    <property type="match status" value="1"/>
</dbReference>
<evidence type="ECO:0000256" key="7">
    <source>
        <dbReference type="ARBA" id="ARBA00023139"/>
    </source>
</evidence>
<dbReference type="Pfam" id="PF01547">
    <property type="entry name" value="SBP_bac_1"/>
    <property type="match status" value="1"/>
</dbReference>
<protein>
    <submittedName>
        <fullName evidence="11">Periplasmic binding protein-like II</fullName>
    </submittedName>
</protein>
<evidence type="ECO:0000256" key="1">
    <source>
        <dbReference type="ARBA" id="ARBA00004141"/>
    </source>
</evidence>
<feature type="transmembrane region" description="Helical" evidence="9">
    <location>
        <begin position="661"/>
        <end position="681"/>
    </location>
</feature>
<reference evidence="11 12" key="1">
    <citation type="submission" date="2016-08" db="EMBL/GenBank/DDBJ databases">
        <title>A Parts List for Fungal Cellulosomes Revealed by Comparative Genomics.</title>
        <authorList>
            <consortium name="DOE Joint Genome Institute"/>
            <person name="Haitjema C.H."/>
            <person name="Gilmore S.P."/>
            <person name="Henske J.K."/>
            <person name="Solomon K.V."/>
            <person name="De Groot R."/>
            <person name="Kuo A."/>
            <person name="Mondo S.J."/>
            <person name="Salamov A.A."/>
            <person name="Labutti K."/>
            <person name="Zhao Z."/>
            <person name="Chiniquy J."/>
            <person name="Barry K."/>
            <person name="Brewer H.M."/>
            <person name="Purvine S.O."/>
            <person name="Wright A.T."/>
            <person name="Boxma B."/>
            <person name="Van Alen T."/>
            <person name="Hackstein J.H."/>
            <person name="Baker S.E."/>
            <person name="Grigoriev I.V."/>
            <person name="O'Malley M.A."/>
        </authorList>
    </citation>
    <scope>NUCLEOTIDE SEQUENCE [LARGE SCALE GENOMIC DNA]</scope>
    <source>
        <strain evidence="11 12">S4</strain>
    </source>
</reference>
<comment type="subcellular location">
    <subcellularLocation>
        <location evidence="1">Membrane</location>
        <topology evidence="1">Multi-pass membrane protein</topology>
    </subcellularLocation>
</comment>
<keyword evidence="4" id="KW-0732">Signal</keyword>
<feature type="transmembrane region" description="Helical" evidence="9">
    <location>
        <begin position="585"/>
        <end position="612"/>
    </location>
</feature>
<dbReference type="STRING" id="1754192.A0A1Y1XAB4"/>
<feature type="transmembrane region" description="Helical" evidence="9">
    <location>
        <begin position="475"/>
        <end position="497"/>
    </location>
</feature>
<evidence type="ECO:0000256" key="6">
    <source>
        <dbReference type="ARBA" id="ARBA00023136"/>
    </source>
</evidence>
<feature type="transmembrane region" description="Helical" evidence="9">
    <location>
        <begin position="624"/>
        <end position="649"/>
    </location>
</feature>
<dbReference type="AlphaFoldDB" id="A0A1Y1XAB4"/>
<sequence length="756" mass="89104">MRKKNFKYFDLKFLNLKIVVNYFLKRFQYRNFSKEIEINIFGYTIANSGIYFESYIDGFNQYAKENNIDIEVKLSLMTRSNFTASLGNSYLMVESLLKKKNNKYDMYFYDFSFLKKYGPYLLDLKELLPKEHINMYDDNILSSICTYEDKLVGIPSTLSYNALYANEILLDKYNKRIPKTWDELIETSKEILEKEKLLNNTEIVGYNGLMYDEDNGLCSIYEFIYSCRETYDSPFPELTSNTTVEAIKLIKKIKEEISSDEIFRSDSVYDINLFDGKGLFIKYWVFYDLIKPPYVISILPGIKEGISGSSLVGYNIGIYKHIEENKKEAVLKVMEFMTSREFQKSLVLKNIIVSGMKSLYDDKEVCSTIQNCEFYKNVQPIKKPVDKADDYIGYAEKFTKYFYEYLYGNGTETAESTLKKIDDITKIYYMTIDSEETSSGLIILVTFLVTLVIMISSLIFLFLKKYKLLFTFQPKLSWIMVIIGISMIFLSSLTYYGQITKFKCNIRDFLFSFGYTFIYTPILYRLILYFPEINKYSIWVNNHQLVFFLFFILFDIILNGLNLIEPFSIVTIHGEKNFQICYYSNTLLTLIINILMIAQKFIIILASSLLIFIEWNVEDIFYDIRFIMFSIYINSFFFPLNFIINFLPINDYIAYFKIQESLVYIITISNYFTLYGFKLILPKIFKKDEINEIIKKVRVSESYLKRMECSSNETNSFNSEDNKVRKSSISSISKKSSTIAIYSKVINYHYRNSYNN</sequence>
<evidence type="ECO:0000256" key="3">
    <source>
        <dbReference type="ARBA" id="ARBA00022692"/>
    </source>
</evidence>
<keyword evidence="3 9" id="KW-0812">Transmembrane</keyword>
<keyword evidence="12" id="KW-1185">Reference proteome</keyword>
<dbReference type="OrthoDB" id="2118873at2759"/>
<evidence type="ECO:0000259" key="10">
    <source>
        <dbReference type="Pfam" id="PF00003"/>
    </source>
</evidence>
<keyword evidence="7" id="KW-0564">Palmitate</keyword>
<organism evidence="11 12">
    <name type="scientific">Anaeromyces robustus</name>
    <dbReference type="NCBI Taxonomy" id="1754192"/>
    <lineage>
        <taxon>Eukaryota</taxon>
        <taxon>Fungi</taxon>
        <taxon>Fungi incertae sedis</taxon>
        <taxon>Chytridiomycota</taxon>
        <taxon>Chytridiomycota incertae sedis</taxon>
        <taxon>Neocallimastigomycetes</taxon>
        <taxon>Neocallimastigales</taxon>
        <taxon>Neocallimastigaceae</taxon>
        <taxon>Anaeromyces</taxon>
    </lineage>
</organism>
<dbReference type="PANTHER" id="PTHR43649">
    <property type="entry name" value="ARABINOSE-BINDING PROTEIN-RELATED"/>
    <property type="match status" value="1"/>
</dbReference>
<dbReference type="GO" id="GO:0004930">
    <property type="term" value="F:G protein-coupled receptor activity"/>
    <property type="evidence" value="ECO:0007669"/>
    <property type="project" value="InterPro"/>
</dbReference>
<feature type="domain" description="G-protein coupled receptors family 3 profile" evidence="10">
    <location>
        <begin position="441"/>
        <end position="645"/>
    </location>
</feature>
<dbReference type="Pfam" id="PF00003">
    <property type="entry name" value="7tm_3"/>
    <property type="match status" value="1"/>
</dbReference>
<evidence type="ECO:0000313" key="12">
    <source>
        <dbReference type="Proteomes" id="UP000193944"/>
    </source>
</evidence>
<dbReference type="InterPro" id="IPR017978">
    <property type="entry name" value="GPCR_3_C"/>
</dbReference>
<proteinExistence type="predicted"/>
<dbReference type="InterPro" id="IPR006059">
    <property type="entry name" value="SBP"/>
</dbReference>
<dbReference type="GO" id="GO:0016020">
    <property type="term" value="C:membrane"/>
    <property type="evidence" value="ECO:0007669"/>
    <property type="project" value="UniProtKB-SubCell"/>
</dbReference>
<evidence type="ECO:0000256" key="8">
    <source>
        <dbReference type="ARBA" id="ARBA00023288"/>
    </source>
</evidence>
<keyword evidence="6 9" id="KW-0472">Membrane</keyword>
<dbReference type="EMBL" id="MCFG01000096">
    <property type="protein sequence ID" value="ORX82376.1"/>
    <property type="molecule type" value="Genomic_DNA"/>
</dbReference>
<keyword evidence="8" id="KW-0449">Lipoprotein</keyword>
<evidence type="ECO:0000313" key="11">
    <source>
        <dbReference type="EMBL" id="ORX82376.1"/>
    </source>
</evidence>
<dbReference type="PANTHER" id="PTHR43649:SF33">
    <property type="entry name" value="POLYGALACTURONAN_RHAMNOGALACTURONAN-BINDING PROTEIN YTCQ"/>
    <property type="match status" value="1"/>
</dbReference>
<evidence type="ECO:0000256" key="2">
    <source>
        <dbReference type="ARBA" id="ARBA00022475"/>
    </source>
</evidence>
<reference evidence="11 12" key="2">
    <citation type="submission" date="2016-08" db="EMBL/GenBank/DDBJ databases">
        <title>Pervasive Adenine N6-methylation of Active Genes in Fungi.</title>
        <authorList>
            <consortium name="DOE Joint Genome Institute"/>
            <person name="Mondo S.J."/>
            <person name="Dannebaum R.O."/>
            <person name="Kuo R.C."/>
            <person name="Labutti K."/>
            <person name="Haridas S."/>
            <person name="Kuo A."/>
            <person name="Salamov A."/>
            <person name="Ahrendt S.R."/>
            <person name="Lipzen A."/>
            <person name="Sullivan W."/>
            <person name="Andreopoulos W.B."/>
            <person name="Clum A."/>
            <person name="Lindquist E."/>
            <person name="Daum C."/>
            <person name="Ramamoorthy G.K."/>
            <person name="Gryganskyi A."/>
            <person name="Culley D."/>
            <person name="Magnuson J.K."/>
            <person name="James T.Y."/>
            <person name="O'Malley M.A."/>
            <person name="Stajich J.E."/>
            <person name="Spatafora J.W."/>
            <person name="Visel A."/>
            <person name="Grigoriev I.V."/>
        </authorList>
    </citation>
    <scope>NUCLEOTIDE SEQUENCE [LARGE SCALE GENOMIC DNA]</scope>
    <source>
        <strain evidence="11 12">S4</strain>
    </source>
</reference>
<name>A0A1Y1XAB4_9FUNG</name>
<evidence type="ECO:0000256" key="9">
    <source>
        <dbReference type="SAM" id="Phobius"/>
    </source>
</evidence>
<feature type="transmembrane region" description="Helical" evidence="9">
    <location>
        <begin position="545"/>
        <end position="564"/>
    </location>
</feature>
<accession>A0A1Y1XAB4</accession>
<dbReference type="InterPro" id="IPR050490">
    <property type="entry name" value="Bact_solute-bd_prot1"/>
</dbReference>
<gene>
    <name evidence="11" type="ORF">BCR32DRAFT_292688</name>
</gene>
<feature type="transmembrane region" description="Helical" evidence="9">
    <location>
        <begin position="509"/>
        <end position="530"/>
    </location>
</feature>
<dbReference type="Proteomes" id="UP000193944">
    <property type="component" value="Unassembled WGS sequence"/>
</dbReference>
<keyword evidence="2" id="KW-1003">Cell membrane</keyword>
<comment type="caution">
    <text evidence="11">The sequence shown here is derived from an EMBL/GenBank/DDBJ whole genome shotgun (WGS) entry which is preliminary data.</text>
</comment>